<evidence type="ECO:0000313" key="1">
    <source>
        <dbReference type="EMBL" id="MFD1806229.1"/>
    </source>
</evidence>
<organism evidence="1 2">
    <name type="scientific">Pasteurella oralis</name>
    <dbReference type="NCBI Taxonomy" id="1071947"/>
    <lineage>
        <taxon>Bacteria</taxon>
        <taxon>Pseudomonadati</taxon>
        <taxon>Pseudomonadota</taxon>
        <taxon>Gammaproteobacteria</taxon>
        <taxon>Pasteurellales</taxon>
        <taxon>Pasteurellaceae</taxon>
        <taxon>Pasteurella</taxon>
    </lineage>
</organism>
<comment type="caution">
    <text evidence="1">The sequence shown here is derived from an EMBL/GenBank/DDBJ whole genome shotgun (WGS) entry which is preliminary data.</text>
</comment>
<proteinExistence type="predicted"/>
<evidence type="ECO:0000313" key="2">
    <source>
        <dbReference type="Proteomes" id="UP001597420"/>
    </source>
</evidence>
<name>A0ABW4NUB2_9PAST</name>
<protein>
    <submittedName>
        <fullName evidence="1">Uncharacterized protein</fullName>
    </submittedName>
</protein>
<keyword evidence="2" id="KW-1185">Reference proteome</keyword>
<accession>A0ABW4NUB2</accession>
<reference evidence="2" key="1">
    <citation type="journal article" date="2019" name="Int. J. Syst. Evol. Microbiol.">
        <title>The Global Catalogue of Microorganisms (GCM) 10K type strain sequencing project: providing services to taxonomists for standard genome sequencing and annotation.</title>
        <authorList>
            <consortium name="The Broad Institute Genomics Platform"/>
            <consortium name="The Broad Institute Genome Sequencing Center for Infectious Disease"/>
            <person name="Wu L."/>
            <person name="Ma J."/>
        </authorList>
    </citation>
    <scope>NUCLEOTIDE SEQUENCE [LARGE SCALE GENOMIC DNA]</scope>
    <source>
        <strain evidence="2">CCM 7950</strain>
    </source>
</reference>
<dbReference type="RefSeq" id="WP_379098091.1">
    <property type="nucleotide sequence ID" value="NZ_JBHUFP010000010.1"/>
</dbReference>
<dbReference type="EMBL" id="JBHUFP010000010">
    <property type="protein sequence ID" value="MFD1806229.1"/>
    <property type="molecule type" value="Genomic_DNA"/>
</dbReference>
<gene>
    <name evidence="1" type="ORF">ACFSAV_07595</name>
</gene>
<sequence length="119" mass="13848">MNKQIIIINSSTDQQNSSQSPGRFADLFQQLRSLSRESQLQANQQNAEKCERAHEQENDLMFLEMLVAKSIRADVFVILQDFLMSDQSYQDYLNLRNDIEKICKEEYSRIQGLAIKSVK</sequence>
<dbReference type="Proteomes" id="UP001597420">
    <property type="component" value="Unassembled WGS sequence"/>
</dbReference>